<dbReference type="AlphaFoldDB" id="A4TCX1"/>
<dbReference type="GO" id="GO:0005886">
    <property type="term" value="C:plasma membrane"/>
    <property type="evidence" value="ECO:0007669"/>
    <property type="project" value="UniProtKB-SubCell"/>
</dbReference>
<protein>
    <submittedName>
        <fullName evidence="8">Membrane protein-like protein</fullName>
    </submittedName>
</protein>
<comment type="similarity">
    <text evidence="2">Belongs to the UPF0410 family.</text>
</comment>
<dbReference type="InterPro" id="IPR007341">
    <property type="entry name" value="Transgly_assoc"/>
</dbReference>
<feature type="transmembrane region" description="Helical" evidence="7">
    <location>
        <begin position="161"/>
        <end position="182"/>
    </location>
</feature>
<accession>A4TCX1</accession>
<keyword evidence="3" id="KW-1003">Cell membrane</keyword>
<evidence type="ECO:0000256" key="6">
    <source>
        <dbReference type="ARBA" id="ARBA00023136"/>
    </source>
</evidence>
<reference evidence="8" key="2">
    <citation type="journal article" date="2013" name="PLoS ONE">
        <title>A Gene Expression Study of the Activities of Aromatic Ring-Cleavage Dioxygenases in Mycobacterium gilvum PYR-GCK to Changes in Salinity and pH during Pyrene Degradation.</title>
        <authorList>
            <person name="Badejo A.C."/>
            <person name="Badejo A.O."/>
            <person name="Shin K.H."/>
            <person name="Chai Y.G."/>
        </authorList>
    </citation>
    <scope>NUCLEOTIDE SEQUENCE [LARGE SCALE GENOMIC DNA]</scope>
    <source>
        <strain evidence="8">PYR-GCK</strain>
    </source>
</reference>
<dbReference type="PANTHER" id="PTHR33884:SF3">
    <property type="entry name" value="UPF0410 PROTEIN YMGE"/>
    <property type="match status" value="1"/>
</dbReference>
<gene>
    <name evidence="8" type="ordered locus">Mflv_3870</name>
</gene>
<sequence>MRATGLISEFGVDASLFVSHGLCTPHGILRNAQFGRVFRRPGVRTVLSRGCARSQSASLGFPAASKVPRGPLRLDDAGWRPRNRLVAWGFRVGICRSATREPTPHAYGPVFKRHLPGYPSAGRGPSEEQNMIGTIIGAIVVGLIVGALARLVMPGKQNMGVLMTIVLGALGSFLGTWITYTLGYSNSNGGFEVIPFLVGIIVAIALIAAYLGITGRRGTRPRV</sequence>
<organism evidence="8">
    <name type="scientific">Mycolicibacterium gilvum (strain PYR-GCK)</name>
    <name type="common">Mycobacterium gilvum (strain PYR-GCK)</name>
    <dbReference type="NCBI Taxonomy" id="350054"/>
    <lineage>
        <taxon>Bacteria</taxon>
        <taxon>Bacillati</taxon>
        <taxon>Actinomycetota</taxon>
        <taxon>Actinomycetes</taxon>
        <taxon>Mycobacteriales</taxon>
        <taxon>Mycobacteriaceae</taxon>
        <taxon>Mycolicibacterium</taxon>
    </lineage>
</organism>
<proteinExistence type="inferred from homology"/>
<comment type="subcellular location">
    <subcellularLocation>
        <location evidence="1">Cell membrane</location>
        <topology evidence="1">Multi-pass membrane protein</topology>
    </subcellularLocation>
</comment>
<keyword evidence="5 7" id="KW-1133">Transmembrane helix</keyword>
<feature type="transmembrane region" description="Helical" evidence="7">
    <location>
        <begin position="131"/>
        <end position="149"/>
    </location>
</feature>
<dbReference type="EMBL" id="CP000656">
    <property type="protein sequence ID" value="ABP46342.1"/>
    <property type="molecule type" value="Genomic_DNA"/>
</dbReference>
<dbReference type="STRING" id="350054.Mflv_3870"/>
<dbReference type="eggNOG" id="COG2261">
    <property type="taxonomic scope" value="Bacteria"/>
</dbReference>
<dbReference type="KEGG" id="mgi:Mflv_3870"/>
<feature type="transmembrane region" description="Helical" evidence="7">
    <location>
        <begin position="194"/>
        <end position="213"/>
    </location>
</feature>
<reference evidence="8" key="1">
    <citation type="submission" date="2007-04" db="EMBL/GenBank/DDBJ databases">
        <authorList>
            <consortium name="US DOE Joint Genome Institute"/>
            <person name="Copeland A."/>
            <person name="Lucas S."/>
            <person name="Lapidus A."/>
            <person name="Barry K."/>
            <person name="Detter J.C."/>
            <person name="Glavina del Rio T."/>
            <person name="Hammon N."/>
            <person name="Israni S."/>
            <person name="Dalin E."/>
            <person name="Tice H."/>
            <person name="Pitluck S."/>
            <person name="Chain P."/>
            <person name="Malfatti S."/>
            <person name="Shin M."/>
            <person name="Vergez L."/>
            <person name="Schmutz J."/>
            <person name="Larimer F."/>
            <person name="Land M."/>
            <person name="Hauser L."/>
            <person name="Kyrpides N."/>
            <person name="Mikhailova N."/>
            <person name="Miller C."/>
            <person name="Richardson P."/>
        </authorList>
    </citation>
    <scope>NUCLEOTIDE SEQUENCE</scope>
    <source>
        <strain evidence="8">PYR-GCK</strain>
    </source>
</reference>
<dbReference type="HOGENOM" id="CLU_1239038_0_0_11"/>
<keyword evidence="4 7" id="KW-0812">Transmembrane</keyword>
<evidence type="ECO:0000256" key="3">
    <source>
        <dbReference type="ARBA" id="ARBA00022475"/>
    </source>
</evidence>
<evidence type="ECO:0000256" key="5">
    <source>
        <dbReference type="ARBA" id="ARBA00022989"/>
    </source>
</evidence>
<evidence type="ECO:0000256" key="4">
    <source>
        <dbReference type="ARBA" id="ARBA00022692"/>
    </source>
</evidence>
<name>A4TCX1_MYCGI</name>
<evidence type="ECO:0000313" key="8">
    <source>
        <dbReference type="EMBL" id="ABP46342.1"/>
    </source>
</evidence>
<keyword evidence="6 7" id="KW-0472">Membrane</keyword>
<dbReference type="PANTHER" id="PTHR33884">
    <property type="entry name" value="UPF0410 PROTEIN YMGE"/>
    <property type="match status" value="1"/>
</dbReference>
<evidence type="ECO:0000256" key="2">
    <source>
        <dbReference type="ARBA" id="ARBA00011006"/>
    </source>
</evidence>
<evidence type="ECO:0000256" key="7">
    <source>
        <dbReference type="SAM" id="Phobius"/>
    </source>
</evidence>
<evidence type="ECO:0000256" key="1">
    <source>
        <dbReference type="ARBA" id="ARBA00004651"/>
    </source>
</evidence>